<evidence type="ECO:0000256" key="8">
    <source>
        <dbReference type="ARBA" id="ARBA00022989"/>
    </source>
</evidence>
<evidence type="ECO:0000256" key="3">
    <source>
        <dbReference type="ARBA" id="ARBA00011291"/>
    </source>
</evidence>
<evidence type="ECO:0000256" key="11">
    <source>
        <dbReference type="ARBA" id="ARBA00023136"/>
    </source>
</evidence>
<dbReference type="Pfam" id="PF00895">
    <property type="entry name" value="ATP-synt_8"/>
    <property type="match status" value="1"/>
</dbReference>
<comment type="subunit">
    <text evidence="3">F-type ATPases have 2 components, CF(1) - the catalytic core - and CF(0) - the membrane proton channel.</text>
</comment>
<protein>
    <recommendedName>
        <fullName evidence="12">ATP synthase complex subunit 8</fullName>
    </recommendedName>
</protein>
<keyword evidence="5 12" id="KW-0138">CF(0)</keyword>
<evidence type="ECO:0000256" key="2">
    <source>
        <dbReference type="ARBA" id="ARBA00008892"/>
    </source>
</evidence>
<evidence type="ECO:0000256" key="1">
    <source>
        <dbReference type="ARBA" id="ARBA00004304"/>
    </source>
</evidence>
<evidence type="ECO:0000256" key="7">
    <source>
        <dbReference type="ARBA" id="ARBA00022781"/>
    </source>
</evidence>
<dbReference type="InterPro" id="IPR001421">
    <property type="entry name" value="ATP8_metazoa"/>
</dbReference>
<organism evidence="14">
    <name type="scientific">Strongylogaster xanthocera</name>
    <dbReference type="NCBI Taxonomy" id="1385064"/>
    <lineage>
        <taxon>Eukaryota</taxon>
        <taxon>Metazoa</taxon>
        <taxon>Ecdysozoa</taxon>
        <taxon>Arthropoda</taxon>
        <taxon>Hexapoda</taxon>
        <taxon>Insecta</taxon>
        <taxon>Pterygota</taxon>
        <taxon>Neoptera</taxon>
        <taxon>Endopterygota</taxon>
        <taxon>Hymenoptera</taxon>
        <taxon>Tenthredinoidea</taxon>
        <taxon>Tenthredinidae</taxon>
        <taxon>Selandriinae</taxon>
        <taxon>Strongylogaster</taxon>
    </lineage>
</organism>
<gene>
    <name evidence="14" type="primary">ATP8</name>
</gene>
<keyword evidence="8 13" id="KW-1133">Transmembrane helix</keyword>
<feature type="transmembrane region" description="Helical" evidence="13">
    <location>
        <begin position="6"/>
        <end position="29"/>
    </location>
</feature>
<keyword evidence="9 12" id="KW-0406">Ion transport</keyword>
<accession>A0A7T8G4L7</accession>
<keyword evidence="10 12" id="KW-0496">Mitochondrion</keyword>
<keyword evidence="6 12" id="KW-0812">Transmembrane</keyword>
<reference evidence="14" key="1">
    <citation type="submission" date="2020-12" db="EMBL/GenBank/DDBJ databases">
        <title>The first mitochondrial genome of a fern sawfly, Strongylogaster xanthocera Stephens, 1835 (Hymenoptera: Tenthredinidae).</title>
        <authorList>
            <person name="Liu Y."/>
            <person name="Wei M."/>
            <person name="Niu G."/>
        </authorList>
    </citation>
    <scope>NUCLEOTIDE SEQUENCE</scope>
</reference>
<comment type="similarity">
    <text evidence="2 12">Belongs to the ATPase protein 8 family.</text>
</comment>
<keyword evidence="4 12" id="KW-0813">Transport</keyword>
<evidence type="ECO:0000256" key="13">
    <source>
        <dbReference type="SAM" id="Phobius"/>
    </source>
</evidence>
<comment type="subcellular location">
    <subcellularLocation>
        <location evidence="1 12">Mitochondrion membrane</location>
        <topology evidence="1 12">Single-pass membrane protein</topology>
    </subcellularLocation>
</comment>
<dbReference type="EMBL" id="MW324676">
    <property type="protein sequence ID" value="QQP21723.1"/>
    <property type="molecule type" value="Genomic_DNA"/>
</dbReference>
<name>A0A7T8G4L7_9HYME</name>
<dbReference type="GO" id="GO:0015986">
    <property type="term" value="P:proton motive force-driven ATP synthesis"/>
    <property type="evidence" value="ECO:0007669"/>
    <property type="project" value="InterPro"/>
</dbReference>
<evidence type="ECO:0000256" key="9">
    <source>
        <dbReference type="ARBA" id="ARBA00023065"/>
    </source>
</evidence>
<dbReference type="GO" id="GO:0031966">
    <property type="term" value="C:mitochondrial membrane"/>
    <property type="evidence" value="ECO:0007669"/>
    <property type="project" value="UniProtKB-SubCell"/>
</dbReference>
<dbReference type="GO" id="GO:0045259">
    <property type="term" value="C:proton-transporting ATP synthase complex"/>
    <property type="evidence" value="ECO:0007669"/>
    <property type="project" value="UniProtKB-KW"/>
</dbReference>
<evidence type="ECO:0000256" key="5">
    <source>
        <dbReference type="ARBA" id="ARBA00022547"/>
    </source>
</evidence>
<evidence type="ECO:0000256" key="4">
    <source>
        <dbReference type="ARBA" id="ARBA00022448"/>
    </source>
</evidence>
<evidence type="ECO:0000256" key="6">
    <source>
        <dbReference type="ARBA" id="ARBA00022692"/>
    </source>
</evidence>
<sequence>MPQMYPLNWMILLIYFITIFFLFNIMNYFNPIKLNISTYNLNKNFKKNTLMNWKW</sequence>
<keyword evidence="11 13" id="KW-0472">Membrane</keyword>
<geneLocation type="mitochondrion" evidence="14"/>
<dbReference type="GO" id="GO:0015078">
    <property type="term" value="F:proton transmembrane transporter activity"/>
    <property type="evidence" value="ECO:0007669"/>
    <property type="project" value="InterPro"/>
</dbReference>
<evidence type="ECO:0000256" key="12">
    <source>
        <dbReference type="RuleBase" id="RU003661"/>
    </source>
</evidence>
<evidence type="ECO:0000313" key="14">
    <source>
        <dbReference type="EMBL" id="QQP21723.1"/>
    </source>
</evidence>
<dbReference type="AlphaFoldDB" id="A0A7T8G4L7"/>
<keyword evidence="7 12" id="KW-0375">Hydrogen ion transport</keyword>
<evidence type="ECO:0000256" key="10">
    <source>
        <dbReference type="ARBA" id="ARBA00023128"/>
    </source>
</evidence>
<proteinExistence type="inferred from homology"/>